<protein>
    <submittedName>
        <fullName evidence="1">Uncharacterized protein</fullName>
    </submittedName>
</protein>
<dbReference type="Proteomes" id="UP000006738">
    <property type="component" value="Chromosome I"/>
</dbReference>
<reference evidence="1 2" key="1">
    <citation type="submission" date="2007-02" db="EMBL/GenBank/DDBJ databases">
        <authorList>
            <person name="DeShazer D."/>
            <person name="Woods D.E."/>
            <person name="Nierman W.C."/>
        </authorList>
    </citation>
    <scope>NUCLEOTIDE SEQUENCE [LARGE SCALE GENOMIC DNA]</scope>
    <source>
        <strain evidence="1 2">1106a</strain>
    </source>
</reference>
<sequence length="57" mass="6226">MHVPARRRRRVCRAMPAPRAPRAPRRVTRASRNGCRAGGGAIRGEKSLDGACDALLF</sequence>
<gene>
    <name evidence="1" type="ordered locus">BURPS1106A_0334</name>
</gene>
<organism evidence="1 2">
    <name type="scientific">Burkholderia pseudomallei (strain 1106a)</name>
    <dbReference type="NCBI Taxonomy" id="357348"/>
    <lineage>
        <taxon>Bacteria</taxon>
        <taxon>Pseudomonadati</taxon>
        <taxon>Pseudomonadota</taxon>
        <taxon>Betaproteobacteria</taxon>
        <taxon>Burkholderiales</taxon>
        <taxon>Burkholderiaceae</taxon>
        <taxon>Burkholderia</taxon>
        <taxon>pseudomallei group</taxon>
    </lineage>
</organism>
<evidence type="ECO:0000313" key="2">
    <source>
        <dbReference type="Proteomes" id="UP000006738"/>
    </source>
</evidence>
<dbReference type="HOGENOM" id="CLU_214240_0_0_4"/>
<accession>A3NQJ6</accession>
<dbReference type="KEGG" id="bpl:BURPS1106A_0334"/>
<evidence type="ECO:0000313" key="1">
    <source>
        <dbReference type="EMBL" id="ABN91799.1"/>
    </source>
</evidence>
<dbReference type="RefSeq" id="WP_004537784.1">
    <property type="nucleotide sequence ID" value="NC_009076.1"/>
</dbReference>
<proteinExistence type="predicted"/>
<dbReference type="EMBL" id="CP000572">
    <property type="protein sequence ID" value="ABN91799.1"/>
    <property type="molecule type" value="Genomic_DNA"/>
</dbReference>
<dbReference type="AlphaFoldDB" id="A3NQJ6"/>
<name>A3NQJ6_BURP0</name>